<protein>
    <recommendedName>
        <fullName evidence="3">YjcQ protein</fullName>
    </recommendedName>
</protein>
<name>A0A174Z854_9FIRM</name>
<organism evidence="1 2">
    <name type="scientific">[Eubacterium] siraeum</name>
    <dbReference type="NCBI Taxonomy" id="39492"/>
    <lineage>
        <taxon>Bacteria</taxon>
        <taxon>Bacillati</taxon>
        <taxon>Bacillota</taxon>
        <taxon>Clostridia</taxon>
        <taxon>Eubacteriales</taxon>
        <taxon>Oscillospiraceae</taxon>
        <taxon>Oscillospiraceae incertae sedis</taxon>
    </lineage>
</organism>
<accession>A0A174Z854</accession>
<dbReference type="STRING" id="39492.ERS852540_00003"/>
<dbReference type="OrthoDB" id="6960201at2"/>
<dbReference type="Pfam" id="PF10711">
    <property type="entry name" value="DUF2513"/>
    <property type="match status" value="1"/>
</dbReference>
<evidence type="ECO:0000313" key="1">
    <source>
        <dbReference type="EMBL" id="CUQ80498.1"/>
    </source>
</evidence>
<gene>
    <name evidence="1" type="ORF">ERS852540_00003</name>
</gene>
<reference evidence="1 2" key="1">
    <citation type="submission" date="2015-09" db="EMBL/GenBank/DDBJ databases">
        <authorList>
            <consortium name="Pathogen Informatics"/>
        </authorList>
    </citation>
    <scope>NUCLEOTIDE SEQUENCE [LARGE SCALE GENOMIC DNA]</scope>
    <source>
        <strain evidence="1 2">2789STDY5834928</strain>
    </source>
</reference>
<evidence type="ECO:0000313" key="2">
    <source>
        <dbReference type="Proteomes" id="UP000095662"/>
    </source>
</evidence>
<dbReference type="InterPro" id="IPR019650">
    <property type="entry name" value="DUF2513"/>
</dbReference>
<evidence type="ECO:0008006" key="3">
    <source>
        <dbReference type="Google" id="ProtNLM"/>
    </source>
</evidence>
<dbReference type="Proteomes" id="UP000095662">
    <property type="component" value="Unassembled WGS sequence"/>
</dbReference>
<dbReference type="EMBL" id="CZBY01000001">
    <property type="protein sequence ID" value="CUQ80498.1"/>
    <property type="molecule type" value="Genomic_DNA"/>
</dbReference>
<dbReference type="AlphaFoldDB" id="A0A174Z854"/>
<proteinExistence type="predicted"/>
<sequence>MKLNYDCARSVLLTVEKSKTIDEELNLNPLTVETIFEQLPKYEDNDILYTIEKLKEAGYINAALQFAAGHFIDGTVSCITYSGHEYLDNIRELGVWRKVKAMLKNAGATTLPLISQAAQMLIGSQLTVN</sequence>